<dbReference type="Proteomes" id="UP000035369">
    <property type="component" value="Unassembled WGS sequence"/>
</dbReference>
<reference evidence="3 5" key="2">
    <citation type="submission" date="2018-02" db="EMBL/GenBank/DDBJ databases">
        <title>Characterization of Xanthomonas diversity in transplant houses and field plants.</title>
        <authorList>
            <person name="Abrahamian P."/>
            <person name="Timilsina S."/>
            <person name="Minsavage G.V."/>
            <person name="Goss E.M."/>
            <person name="Jones J.B."/>
            <person name="Vallad G.E."/>
        </authorList>
    </citation>
    <scope>NUCLEOTIDE SEQUENCE [LARGE SCALE GENOMIC DNA]</scope>
    <source>
        <strain evidence="3 5">GEV2132</strain>
    </source>
</reference>
<protein>
    <recommendedName>
        <fullName evidence="7">HEAT repeat domain-containing protein</fullName>
    </recommendedName>
</protein>
<evidence type="ECO:0000313" key="2">
    <source>
        <dbReference type="EMBL" id="NEL77995.1"/>
    </source>
</evidence>
<dbReference type="AlphaFoldDB" id="A0A0G9CUJ5"/>
<gene>
    <name evidence="3" type="ORF">DB769_10960</name>
    <name evidence="2" type="ORF">G3W61_17355</name>
    <name evidence="1" type="ORF">XP315_14130</name>
</gene>
<proteinExistence type="predicted"/>
<dbReference type="EMBL" id="JZUY01000042">
    <property type="protein sequence ID" value="KLC04711.1"/>
    <property type="molecule type" value="Genomic_DNA"/>
</dbReference>
<evidence type="ECO:0000313" key="6">
    <source>
        <dbReference type="Proteomes" id="UP000471082"/>
    </source>
</evidence>
<evidence type="ECO:0000313" key="1">
    <source>
        <dbReference type="EMBL" id="KLC04711.1"/>
    </source>
</evidence>
<accession>A0A0G9CUJ5</accession>
<comment type="caution">
    <text evidence="2">The sequence shown here is derived from an EMBL/GenBank/DDBJ whole genome shotgun (WGS) entry which is preliminary data.</text>
</comment>
<dbReference type="Proteomes" id="UP000289372">
    <property type="component" value="Unassembled WGS sequence"/>
</dbReference>
<evidence type="ECO:0008006" key="7">
    <source>
        <dbReference type="Google" id="ProtNLM"/>
    </source>
</evidence>
<evidence type="ECO:0000313" key="4">
    <source>
        <dbReference type="Proteomes" id="UP000035369"/>
    </source>
</evidence>
<dbReference type="EMBL" id="PUUL01000056">
    <property type="protein sequence ID" value="RXD53940.1"/>
    <property type="molecule type" value="Genomic_DNA"/>
</dbReference>
<name>A0A0G9CUJ5_XANPE</name>
<sequence>MSQPSATIKEKVLHGMAAAIANNDWQATYDLVCHAQSIPDQEQRAEVFNRLLVMPGHELHQKITREIQLLRRPSSVTYIRQVLANGFQMFEYTCSEPGVIAKWFSHALADIDTPESIAVIEEFARCSDPEIAEEMTYRLRRINA</sequence>
<keyword evidence="4" id="KW-1185">Reference proteome</keyword>
<evidence type="ECO:0000313" key="3">
    <source>
        <dbReference type="EMBL" id="RXD53940.1"/>
    </source>
</evidence>
<reference evidence="1 4" key="1">
    <citation type="submission" date="2015-02" db="EMBL/GenBank/DDBJ databases">
        <title>Whole genome sequencing of multiple isolates of three species of pepper and tomato-infecting xanthomonads reveals genetic diversity in field strains and pinpoints effectors responsible for host specificity.</title>
        <authorList>
            <person name="Schwartz A."/>
            <person name="Dahlbeck D."/>
            <person name="Staskawicz B."/>
            <person name="Bart R."/>
            <person name="Potnis N."/>
            <person name="Minsavage G."/>
            <person name="Timilsina S."/>
            <person name="Goss E."/>
            <person name="Jones J."/>
            <person name="Vallad G."/>
            <person name="Barak J."/>
            <person name="Miller S."/>
            <person name="Ritchie D."/>
            <person name="Martins J.Jr."/>
            <person name="Patane J.S."/>
            <person name="Setubal J.C."/>
        </authorList>
    </citation>
    <scope>NUCLEOTIDE SEQUENCE [LARGE SCALE GENOMIC DNA]</scope>
    <source>
        <strain evidence="1 4">Xp3-15</strain>
    </source>
</reference>
<evidence type="ECO:0000313" key="5">
    <source>
        <dbReference type="Proteomes" id="UP000289372"/>
    </source>
</evidence>
<organism evidence="2 6">
    <name type="scientific">Xanthomonas perforans</name>
    <dbReference type="NCBI Taxonomy" id="442694"/>
    <lineage>
        <taxon>Bacteria</taxon>
        <taxon>Pseudomonadati</taxon>
        <taxon>Pseudomonadota</taxon>
        <taxon>Gammaproteobacteria</taxon>
        <taxon>Lysobacterales</taxon>
        <taxon>Lysobacteraceae</taxon>
        <taxon>Xanthomonas</taxon>
    </lineage>
</organism>
<dbReference type="GeneID" id="61777226"/>
<dbReference type="EMBL" id="JAAGYU010000094">
    <property type="protein sequence ID" value="NEL77995.1"/>
    <property type="molecule type" value="Genomic_DNA"/>
</dbReference>
<dbReference type="RefSeq" id="WP_008576190.1">
    <property type="nucleotide sequence ID" value="NZ_CP018475.1"/>
</dbReference>
<dbReference type="Proteomes" id="UP000471082">
    <property type="component" value="Unassembled WGS sequence"/>
</dbReference>
<dbReference type="KEGG" id="xpe:BJD13_15295"/>
<reference evidence="2 6" key="3">
    <citation type="submission" date="2019-11" db="EMBL/GenBank/DDBJ databases">
        <title>Genome-resolved metagenomics to study the prevalence of co-infection and intraspecific heterogeneity among plant pathogen metapopulations.</title>
        <authorList>
            <person name="Newberry E."/>
            <person name="Bhandari R."/>
            <person name="Kemble J."/>
            <person name="Sikora E."/>
            <person name="Potnis N."/>
        </authorList>
    </citation>
    <scope>NUCLEOTIDE SEQUENCE [LARGE SCALE GENOMIC DNA]</scope>
    <source>
        <strain evidence="2">Xp_Tom_Tuscaloosa_18b</strain>
    </source>
</reference>